<reference evidence="4 5" key="1">
    <citation type="journal article" date="2016" name="Nat. Commun.">
        <title>Thousands of microbial genomes shed light on interconnected biogeochemical processes in an aquifer system.</title>
        <authorList>
            <person name="Anantharaman K."/>
            <person name="Brown C.T."/>
            <person name="Hug L.A."/>
            <person name="Sharon I."/>
            <person name="Castelle C.J."/>
            <person name="Probst A.J."/>
            <person name="Thomas B.C."/>
            <person name="Singh A."/>
            <person name="Wilkins M.J."/>
            <person name="Karaoz U."/>
            <person name="Brodie E.L."/>
            <person name="Williams K.H."/>
            <person name="Hubbard S.S."/>
            <person name="Banfield J.F."/>
        </authorList>
    </citation>
    <scope>NUCLEOTIDE SEQUENCE [LARGE SCALE GENOMIC DNA]</scope>
</reference>
<dbReference type="Gene3D" id="3.90.550.10">
    <property type="entry name" value="Spore Coat Polysaccharide Biosynthesis Protein SpsA, Chain A"/>
    <property type="match status" value="1"/>
</dbReference>
<evidence type="ECO:0000259" key="3">
    <source>
        <dbReference type="Pfam" id="PF00483"/>
    </source>
</evidence>
<dbReference type="SUPFAM" id="SSF53448">
    <property type="entry name" value="Nucleotide-diphospho-sugar transferases"/>
    <property type="match status" value="1"/>
</dbReference>
<evidence type="ECO:0000256" key="2">
    <source>
        <dbReference type="ARBA" id="ARBA00022695"/>
    </source>
</evidence>
<dbReference type="Proteomes" id="UP000176996">
    <property type="component" value="Unassembled WGS sequence"/>
</dbReference>
<evidence type="ECO:0000313" key="5">
    <source>
        <dbReference type="Proteomes" id="UP000176996"/>
    </source>
</evidence>
<keyword evidence="1" id="KW-0808">Transferase</keyword>
<evidence type="ECO:0000256" key="1">
    <source>
        <dbReference type="ARBA" id="ARBA00022679"/>
    </source>
</evidence>
<dbReference type="CDD" id="cd04181">
    <property type="entry name" value="NTP_transferase"/>
    <property type="match status" value="1"/>
</dbReference>
<organism evidence="4 5">
    <name type="scientific">Candidatus Jorgensenbacteria bacterium RIFCSPLOWO2_01_FULL_45_25b</name>
    <dbReference type="NCBI Taxonomy" id="1798471"/>
    <lineage>
        <taxon>Bacteria</taxon>
        <taxon>Candidatus Joergenseniibacteriota</taxon>
    </lineage>
</organism>
<evidence type="ECO:0000313" key="4">
    <source>
        <dbReference type="EMBL" id="OGG41706.1"/>
    </source>
</evidence>
<dbReference type="STRING" id="1798471.A3A21_03815"/>
<gene>
    <name evidence="4" type="ORF">A3A21_03815</name>
</gene>
<protein>
    <recommendedName>
        <fullName evidence="3">Nucleotidyl transferase domain-containing protein</fullName>
    </recommendedName>
</protein>
<dbReference type="InterPro" id="IPR029044">
    <property type="entry name" value="Nucleotide-diphossugar_trans"/>
</dbReference>
<dbReference type="InterPro" id="IPR005835">
    <property type="entry name" value="NTP_transferase_dom"/>
</dbReference>
<feature type="domain" description="Nucleotidyl transferase" evidence="3">
    <location>
        <begin position="2"/>
        <end position="235"/>
    </location>
</feature>
<name>A0A1F6BXM9_9BACT</name>
<keyword evidence="2" id="KW-0548">Nucleotidyltransferase</keyword>
<dbReference type="PANTHER" id="PTHR43584:SF8">
    <property type="entry name" value="N-ACETYLMURAMATE ALPHA-1-PHOSPHATE URIDYLYLTRANSFERASE"/>
    <property type="match status" value="1"/>
</dbReference>
<accession>A0A1F6BXM9</accession>
<dbReference type="AlphaFoldDB" id="A0A1F6BXM9"/>
<sequence>MKAIIAAAGKGTRMLHLSKDKPKHLIEVLGKPFLYYVLKNLQTAGIEEIIIVAGYQIAEMEKFKKQYENELNIRIIDQFQLFGEEKYGTSVPIEAVETEIGNEEFIAIYGDNLYSPKDIKKFLNTDGFHYIGVIHNAHPEKYGVAVIGENNYLEKIVEKPKEFIGNFINTGIYKFTPEIFDEVKKVRTSPRGEYELTDAIQALAEQNRVKVLKLEDYWLDFGKPEDIQKVEKFLKSAT</sequence>
<dbReference type="Pfam" id="PF00483">
    <property type="entry name" value="NTP_transferase"/>
    <property type="match status" value="1"/>
</dbReference>
<dbReference type="GO" id="GO:0016779">
    <property type="term" value="F:nucleotidyltransferase activity"/>
    <property type="evidence" value="ECO:0007669"/>
    <property type="project" value="UniProtKB-KW"/>
</dbReference>
<dbReference type="PANTHER" id="PTHR43584">
    <property type="entry name" value="NUCLEOTIDYL TRANSFERASE"/>
    <property type="match status" value="1"/>
</dbReference>
<dbReference type="EMBL" id="MFKK01000010">
    <property type="protein sequence ID" value="OGG41706.1"/>
    <property type="molecule type" value="Genomic_DNA"/>
</dbReference>
<comment type="caution">
    <text evidence="4">The sequence shown here is derived from an EMBL/GenBank/DDBJ whole genome shotgun (WGS) entry which is preliminary data.</text>
</comment>
<dbReference type="InterPro" id="IPR050065">
    <property type="entry name" value="GlmU-like"/>
</dbReference>
<proteinExistence type="predicted"/>